<comment type="similarity">
    <text evidence="8">Belongs to the binding-protein-dependent transport system permease family.</text>
</comment>
<feature type="transmembrane region" description="Helical" evidence="8">
    <location>
        <begin position="153"/>
        <end position="170"/>
    </location>
</feature>
<keyword evidence="4" id="KW-0997">Cell inner membrane</keyword>
<feature type="transmembrane region" description="Helical" evidence="8">
    <location>
        <begin position="251"/>
        <end position="269"/>
    </location>
</feature>
<evidence type="ECO:0000256" key="2">
    <source>
        <dbReference type="ARBA" id="ARBA00022448"/>
    </source>
</evidence>
<feature type="domain" description="ABC transmembrane type-1" evidence="9">
    <location>
        <begin position="360"/>
        <end position="551"/>
    </location>
</feature>
<dbReference type="EMBL" id="VTAW01000001">
    <property type="protein sequence ID" value="TYT63726.1"/>
    <property type="molecule type" value="Genomic_DNA"/>
</dbReference>
<proteinExistence type="inferred from homology"/>
<evidence type="ECO:0000256" key="8">
    <source>
        <dbReference type="RuleBase" id="RU363032"/>
    </source>
</evidence>
<dbReference type="GO" id="GO:0055085">
    <property type="term" value="P:transmembrane transport"/>
    <property type="evidence" value="ECO:0007669"/>
    <property type="project" value="InterPro"/>
</dbReference>
<dbReference type="InterPro" id="IPR035906">
    <property type="entry name" value="MetI-like_sf"/>
</dbReference>
<feature type="transmembrane region" description="Helical" evidence="8">
    <location>
        <begin position="529"/>
        <end position="552"/>
    </location>
</feature>
<gene>
    <name evidence="10" type="ORF">FYC77_00415</name>
</gene>
<evidence type="ECO:0000256" key="3">
    <source>
        <dbReference type="ARBA" id="ARBA00022475"/>
    </source>
</evidence>
<dbReference type="Pfam" id="PF00528">
    <property type="entry name" value="BPD_transp_1"/>
    <property type="match status" value="2"/>
</dbReference>
<comment type="caution">
    <text evidence="10">The sequence shown here is derived from an EMBL/GenBank/DDBJ whole genome shotgun (WGS) entry which is preliminary data.</text>
</comment>
<dbReference type="Gene3D" id="1.10.3720.10">
    <property type="entry name" value="MetI-like"/>
    <property type="match status" value="2"/>
</dbReference>
<dbReference type="RefSeq" id="WP_149079533.1">
    <property type="nucleotide sequence ID" value="NZ_VTAW01000001.1"/>
</dbReference>
<feature type="transmembrane region" description="Helical" evidence="8">
    <location>
        <begin position="479"/>
        <end position="500"/>
    </location>
</feature>
<feature type="transmembrane region" description="Helical" evidence="8">
    <location>
        <begin position="71"/>
        <end position="97"/>
    </location>
</feature>
<feature type="domain" description="ABC transmembrane type-1" evidence="9">
    <location>
        <begin position="74"/>
        <end position="272"/>
    </location>
</feature>
<feature type="transmembrane region" description="Helical" evidence="8">
    <location>
        <begin position="398"/>
        <end position="418"/>
    </location>
</feature>
<keyword evidence="2 8" id="KW-0813">Transport</keyword>
<feature type="transmembrane region" description="Helical" evidence="8">
    <location>
        <begin position="364"/>
        <end position="386"/>
    </location>
</feature>
<comment type="subcellular location">
    <subcellularLocation>
        <location evidence="1">Cell inner membrane</location>
        <topology evidence="1">Multi-pass membrane protein</topology>
    </subcellularLocation>
    <subcellularLocation>
        <location evidence="8">Cell membrane</location>
        <topology evidence="8">Multi-pass membrane protein</topology>
    </subcellularLocation>
</comment>
<dbReference type="PANTHER" id="PTHR43357">
    <property type="entry name" value="INNER MEMBRANE ABC TRANSPORTER PERMEASE PROTEIN YDCV"/>
    <property type="match status" value="1"/>
</dbReference>
<dbReference type="InterPro" id="IPR000515">
    <property type="entry name" value="MetI-like"/>
</dbReference>
<keyword evidence="5 8" id="KW-0812">Transmembrane</keyword>
<feature type="transmembrane region" description="Helical" evidence="8">
    <location>
        <begin position="298"/>
        <end position="322"/>
    </location>
</feature>
<evidence type="ECO:0000256" key="6">
    <source>
        <dbReference type="ARBA" id="ARBA00022989"/>
    </source>
</evidence>
<organism evidence="10 11">
    <name type="scientific">Natrialba swarupiae</name>
    <dbReference type="NCBI Taxonomy" id="2448032"/>
    <lineage>
        <taxon>Archaea</taxon>
        <taxon>Methanobacteriati</taxon>
        <taxon>Methanobacteriota</taxon>
        <taxon>Stenosarchaea group</taxon>
        <taxon>Halobacteria</taxon>
        <taxon>Halobacteriales</taxon>
        <taxon>Natrialbaceae</taxon>
        <taxon>Natrialba</taxon>
    </lineage>
</organism>
<keyword evidence="3" id="KW-1003">Cell membrane</keyword>
<feature type="transmembrane region" description="Helical" evidence="8">
    <location>
        <begin position="27"/>
        <end position="51"/>
    </location>
</feature>
<feature type="transmembrane region" description="Helical" evidence="8">
    <location>
        <begin position="209"/>
        <end position="231"/>
    </location>
</feature>
<dbReference type="Proteomes" id="UP000324104">
    <property type="component" value="Unassembled WGS sequence"/>
</dbReference>
<protein>
    <submittedName>
        <fullName evidence="10">Iron ABC transporter permease</fullName>
    </submittedName>
</protein>
<evidence type="ECO:0000313" key="10">
    <source>
        <dbReference type="EMBL" id="TYT63726.1"/>
    </source>
</evidence>
<evidence type="ECO:0000256" key="7">
    <source>
        <dbReference type="ARBA" id="ARBA00023136"/>
    </source>
</evidence>
<accession>A0A5D5APZ2</accession>
<dbReference type="PROSITE" id="PS50928">
    <property type="entry name" value="ABC_TM1"/>
    <property type="match status" value="2"/>
</dbReference>
<keyword evidence="7 8" id="KW-0472">Membrane</keyword>
<dbReference type="CDD" id="cd06261">
    <property type="entry name" value="TM_PBP2"/>
    <property type="match status" value="2"/>
</dbReference>
<evidence type="ECO:0000259" key="9">
    <source>
        <dbReference type="PROSITE" id="PS50928"/>
    </source>
</evidence>
<feature type="transmembrane region" description="Helical" evidence="8">
    <location>
        <begin position="109"/>
        <end position="133"/>
    </location>
</feature>
<evidence type="ECO:0000256" key="4">
    <source>
        <dbReference type="ARBA" id="ARBA00022519"/>
    </source>
</evidence>
<keyword evidence="11" id="KW-1185">Reference proteome</keyword>
<keyword evidence="6 8" id="KW-1133">Transmembrane helix</keyword>
<feature type="transmembrane region" description="Helical" evidence="8">
    <location>
        <begin position="430"/>
        <end position="450"/>
    </location>
</feature>
<dbReference type="GO" id="GO:0005886">
    <property type="term" value="C:plasma membrane"/>
    <property type="evidence" value="ECO:0007669"/>
    <property type="project" value="UniProtKB-SubCell"/>
</dbReference>
<dbReference type="SUPFAM" id="SSF161098">
    <property type="entry name" value="MetI-like"/>
    <property type="match status" value="2"/>
</dbReference>
<evidence type="ECO:0000313" key="11">
    <source>
        <dbReference type="Proteomes" id="UP000324104"/>
    </source>
</evidence>
<evidence type="ECO:0000256" key="5">
    <source>
        <dbReference type="ARBA" id="ARBA00022692"/>
    </source>
</evidence>
<sequence length="560" mass="60357">MKSLTNAVDTTQRVEAARERLERVEPWTIALAAASALVAFLIILPMFWLVWQASTVELSRAYDLIVSSQTARITANSIGLLLFVTVCSILLGVPLALLTTRTDLPYPRFWTVVAALPLVIPSYIGAIAFTGMFGSGGEIDSLFGMSLPRIDGLSGATFIITLYTYPYVFLTTRAALLSMDSSLADAARTLNAGPFEAFRRVTLPQIRPGIAAGALLAGLYAISDFGTPAFMRASVFTSRIYWEFSSFNVEYAALLALQLIAIVAVVLVIEAGIGRDEDASGGGDTGSTIRLGNWKWPAMGFVSGLGMLTLVVPVAIFTNWVFRSEGDRIPAYELDLGITVSSVNPLEGFGIAIGDGWGIIYNSVHLAAIAALVACVFALPVAYYSGRANSFVSRVFERATYIGFAVPGVIIGLALVFLGTRTLPSLYREGIWLLVFAYVVRFLPQAVGTVRSSVLQVDYQTIEAARTLNAGRFEAFRRITLPLIMPGVIAGGILVFLTTMKELPATLMLRPIGMETLVSLIWNAQDSLAYRYAAVPSLLLILISGLSMIVLLRQEGGKIG</sequence>
<evidence type="ECO:0000256" key="1">
    <source>
        <dbReference type="ARBA" id="ARBA00004429"/>
    </source>
</evidence>
<reference evidence="10 11" key="1">
    <citation type="submission" date="2019-08" db="EMBL/GenBank/DDBJ databases">
        <title>Archaea genome.</title>
        <authorList>
            <person name="Kajale S."/>
            <person name="Shouche Y."/>
            <person name="Deshpande N."/>
            <person name="Sharma A."/>
        </authorList>
    </citation>
    <scope>NUCLEOTIDE SEQUENCE [LARGE SCALE GENOMIC DNA]</scope>
    <source>
        <strain evidence="10 11">ESP3B_9</strain>
    </source>
</reference>
<dbReference type="PANTHER" id="PTHR43357:SF3">
    <property type="entry name" value="FE(3+)-TRANSPORT SYSTEM PERMEASE PROTEIN FBPB 2"/>
    <property type="match status" value="1"/>
</dbReference>
<name>A0A5D5APZ2_9EURY</name>
<dbReference type="AlphaFoldDB" id="A0A5D5APZ2"/>